<dbReference type="PaxDb" id="67767-A0A0J7KB62"/>
<dbReference type="InterPro" id="IPR000719">
    <property type="entry name" value="Prot_kinase_dom"/>
</dbReference>
<dbReference type="SMART" id="SM00220">
    <property type="entry name" value="S_TKc"/>
    <property type="match status" value="1"/>
</dbReference>
<keyword evidence="3" id="KW-0808">Transferase</keyword>
<evidence type="ECO:0000313" key="12">
    <source>
        <dbReference type="Proteomes" id="UP000036403"/>
    </source>
</evidence>
<gene>
    <name evidence="11" type="ORF">RF55_13211</name>
</gene>
<comment type="caution">
    <text evidence="11">The sequence shown here is derived from an EMBL/GenBank/DDBJ whole genome shotgun (WGS) entry which is preliminary data.</text>
</comment>
<dbReference type="Pfam" id="PF00433">
    <property type="entry name" value="Pkinase_C"/>
    <property type="match status" value="1"/>
</dbReference>
<evidence type="ECO:0000256" key="2">
    <source>
        <dbReference type="ARBA" id="ARBA00022553"/>
    </source>
</evidence>
<evidence type="ECO:0000256" key="4">
    <source>
        <dbReference type="ARBA" id="ARBA00022741"/>
    </source>
</evidence>
<dbReference type="InterPro" id="IPR017892">
    <property type="entry name" value="Pkinase_C"/>
</dbReference>
<feature type="domain" description="Protein kinase" evidence="9">
    <location>
        <begin position="1"/>
        <end position="161"/>
    </location>
</feature>
<evidence type="ECO:0000256" key="3">
    <source>
        <dbReference type="ARBA" id="ARBA00022679"/>
    </source>
</evidence>
<keyword evidence="5 11" id="KW-0418">Kinase</keyword>
<protein>
    <submittedName>
        <fullName evidence="11">Ribosomal protein s6 kinase alpha-3</fullName>
    </submittedName>
</protein>
<keyword evidence="2" id="KW-0597">Phosphoprotein</keyword>
<dbReference type="GO" id="GO:0005524">
    <property type="term" value="F:ATP binding"/>
    <property type="evidence" value="ECO:0007669"/>
    <property type="project" value="UniProtKB-UniRule"/>
</dbReference>
<dbReference type="SMART" id="SM00133">
    <property type="entry name" value="S_TK_X"/>
    <property type="match status" value="1"/>
</dbReference>
<evidence type="ECO:0000259" key="9">
    <source>
        <dbReference type="PROSITE" id="PS50011"/>
    </source>
</evidence>
<dbReference type="EMBL" id="LBMM01010398">
    <property type="protein sequence ID" value="KMQ87491.1"/>
    <property type="molecule type" value="Genomic_DNA"/>
</dbReference>
<name>A0A0J7KB62_LASNI</name>
<dbReference type="InterPro" id="IPR011009">
    <property type="entry name" value="Kinase-like_dom_sf"/>
</dbReference>
<organism evidence="11 12">
    <name type="scientific">Lasius niger</name>
    <name type="common">Black garden ant</name>
    <dbReference type="NCBI Taxonomy" id="67767"/>
    <lineage>
        <taxon>Eukaryota</taxon>
        <taxon>Metazoa</taxon>
        <taxon>Ecdysozoa</taxon>
        <taxon>Arthropoda</taxon>
        <taxon>Hexapoda</taxon>
        <taxon>Insecta</taxon>
        <taxon>Pterygota</taxon>
        <taxon>Neoptera</taxon>
        <taxon>Endopterygota</taxon>
        <taxon>Hymenoptera</taxon>
        <taxon>Apocrita</taxon>
        <taxon>Aculeata</taxon>
        <taxon>Formicoidea</taxon>
        <taxon>Formicidae</taxon>
        <taxon>Formicinae</taxon>
        <taxon>Lasius</taxon>
        <taxon>Lasius</taxon>
    </lineage>
</organism>
<dbReference type="STRING" id="67767.A0A0J7KB62"/>
<dbReference type="FunFam" id="1.10.510.10:FF:000010">
    <property type="entry name" value="Ribosomal protein S6 kinase"/>
    <property type="match status" value="1"/>
</dbReference>
<evidence type="ECO:0000256" key="5">
    <source>
        <dbReference type="ARBA" id="ARBA00022777"/>
    </source>
</evidence>
<dbReference type="PANTHER" id="PTHR24351">
    <property type="entry name" value="RIBOSOMAL PROTEIN S6 KINASE"/>
    <property type="match status" value="1"/>
</dbReference>
<keyword evidence="12" id="KW-1185">Reference proteome</keyword>
<dbReference type="Gene3D" id="3.30.200.20">
    <property type="entry name" value="Phosphorylase Kinase, domain 1"/>
    <property type="match status" value="2"/>
</dbReference>
<dbReference type="PROSITE" id="PS00107">
    <property type="entry name" value="PROTEIN_KINASE_ATP"/>
    <property type="match status" value="1"/>
</dbReference>
<keyword evidence="1 8" id="KW-0723">Serine/threonine-protein kinase</keyword>
<proteinExistence type="inferred from homology"/>
<sequence length="414" mass="46797">MFTEEDVKFYLAELALALDHIHKLGIIYRDLKPENILLDTEGHISLTDFGLSKQPLDDSKAYSFCGTVEYMAPEIVNRKGHTFTSDWWSFGVLMFEMLTGALPFQGSNRKETMTQILKAKLGMPHNLSPEAQALLRVLFKRNPANRLGSGGVEEIKNHIFFATIDWDALYKKEIRPPFKPAVREDDAFYFDSEFTCKTPKDSPGVPPSATAHELFRGFSFIAPCLLTDADLAKSPECKTYDSISAIFPSYVNSVSITDEYEFKHEIGKGSYSVVYLAIHIASKMEYAVKVIEKSKRDPTEEIEILLRYGRHPHIVTLRAVHEDDKRVYLVLELLRGGELLDRLLQRRNFTEREAAEVIHTITNVVHYLHENGMAVAATYRAMASSPRSPHIGPVVMSELARRRTQGKAAGPTQV</sequence>
<feature type="domain" description="AGC-kinase C-terminal" evidence="10">
    <location>
        <begin position="162"/>
        <end position="230"/>
    </location>
</feature>
<dbReference type="PROSITE" id="PS00108">
    <property type="entry name" value="PROTEIN_KINASE_ST"/>
    <property type="match status" value="1"/>
</dbReference>
<dbReference type="SUPFAM" id="SSF56112">
    <property type="entry name" value="Protein kinase-like (PK-like)"/>
    <property type="match status" value="2"/>
</dbReference>
<keyword evidence="6 7" id="KW-0067">ATP-binding</keyword>
<evidence type="ECO:0000256" key="6">
    <source>
        <dbReference type="ARBA" id="ARBA00022840"/>
    </source>
</evidence>
<dbReference type="PROSITE" id="PS51285">
    <property type="entry name" value="AGC_KINASE_CTER"/>
    <property type="match status" value="1"/>
</dbReference>
<dbReference type="Proteomes" id="UP000036403">
    <property type="component" value="Unassembled WGS sequence"/>
</dbReference>
<dbReference type="InterPro" id="IPR008271">
    <property type="entry name" value="Ser/Thr_kinase_AS"/>
</dbReference>
<dbReference type="PROSITE" id="PS50011">
    <property type="entry name" value="PROTEIN_KINASE_DOM"/>
    <property type="match status" value="2"/>
</dbReference>
<dbReference type="InterPro" id="IPR017441">
    <property type="entry name" value="Protein_kinase_ATP_BS"/>
</dbReference>
<dbReference type="GO" id="GO:0004674">
    <property type="term" value="F:protein serine/threonine kinase activity"/>
    <property type="evidence" value="ECO:0007669"/>
    <property type="project" value="UniProtKB-KW"/>
</dbReference>
<evidence type="ECO:0000256" key="1">
    <source>
        <dbReference type="ARBA" id="ARBA00022527"/>
    </source>
</evidence>
<evidence type="ECO:0000259" key="10">
    <source>
        <dbReference type="PROSITE" id="PS51285"/>
    </source>
</evidence>
<dbReference type="AlphaFoldDB" id="A0A0J7KB62"/>
<evidence type="ECO:0000256" key="7">
    <source>
        <dbReference type="PROSITE-ProRule" id="PRU10141"/>
    </source>
</evidence>
<feature type="domain" description="Protein kinase" evidence="9">
    <location>
        <begin position="260"/>
        <end position="414"/>
    </location>
</feature>
<evidence type="ECO:0000313" key="11">
    <source>
        <dbReference type="EMBL" id="KMQ87491.1"/>
    </source>
</evidence>
<comment type="similarity">
    <text evidence="8">Belongs to the protein kinase superfamily.</text>
</comment>
<dbReference type="Pfam" id="PF00069">
    <property type="entry name" value="Pkinase"/>
    <property type="match status" value="2"/>
</dbReference>
<keyword evidence="4 7" id="KW-0547">Nucleotide-binding</keyword>
<reference evidence="11 12" key="1">
    <citation type="submission" date="2015-04" db="EMBL/GenBank/DDBJ databases">
        <title>Lasius niger genome sequencing.</title>
        <authorList>
            <person name="Konorov E.A."/>
            <person name="Nikitin M.A."/>
            <person name="Kirill M.V."/>
            <person name="Chang P."/>
        </authorList>
    </citation>
    <scope>NUCLEOTIDE SEQUENCE [LARGE SCALE GENOMIC DNA]</scope>
    <source>
        <tissue evidence="11">Whole</tissue>
    </source>
</reference>
<feature type="binding site" evidence="7">
    <location>
        <position position="289"/>
    </location>
    <ligand>
        <name>ATP</name>
        <dbReference type="ChEBI" id="CHEBI:30616"/>
    </ligand>
</feature>
<evidence type="ECO:0000256" key="8">
    <source>
        <dbReference type="RuleBase" id="RU000304"/>
    </source>
</evidence>
<dbReference type="InterPro" id="IPR000961">
    <property type="entry name" value="AGC-kinase_C"/>
</dbReference>
<dbReference type="Gene3D" id="1.10.510.10">
    <property type="entry name" value="Transferase(Phosphotransferase) domain 1"/>
    <property type="match status" value="2"/>
</dbReference>
<dbReference type="OrthoDB" id="63267at2759"/>
<accession>A0A0J7KB62</accession>